<reference evidence="1 2" key="1">
    <citation type="journal article" date="2024" name="Commun. Biol.">
        <title>Comparative genomic analysis of thermophilic fungi reveals convergent evolutionary adaptations and gene losses.</title>
        <authorList>
            <person name="Steindorff A.S."/>
            <person name="Aguilar-Pontes M.V."/>
            <person name="Robinson A.J."/>
            <person name="Andreopoulos B."/>
            <person name="LaButti K."/>
            <person name="Kuo A."/>
            <person name="Mondo S."/>
            <person name="Riley R."/>
            <person name="Otillar R."/>
            <person name="Haridas S."/>
            <person name="Lipzen A."/>
            <person name="Grimwood J."/>
            <person name="Schmutz J."/>
            <person name="Clum A."/>
            <person name="Reid I.D."/>
            <person name="Moisan M.C."/>
            <person name="Butler G."/>
            <person name="Nguyen T.T.M."/>
            <person name="Dewar K."/>
            <person name="Conant G."/>
            <person name="Drula E."/>
            <person name="Henrissat B."/>
            <person name="Hansel C."/>
            <person name="Singer S."/>
            <person name="Hutchinson M.I."/>
            <person name="de Vries R.P."/>
            <person name="Natvig D.O."/>
            <person name="Powell A.J."/>
            <person name="Tsang A."/>
            <person name="Grigoriev I.V."/>
        </authorList>
    </citation>
    <scope>NUCLEOTIDE SEQUENCE [LARGE SCALE GENOMIC DNA]</scope>
    <source>
        <strain evidence="1 2">CBS 620.91</strain>
    </source>
</reference>
<organism evidence="1 2">
    <name type="scientific">Humicola insolens</name>
    <name type="common">Soft-rot fungus</name>
    <dbReference type="NCBI Taxonomy" id="85995"/>
    <lineage>
        <taxon>Eukaryota</taxon>
        <taxon>Fungi</taxon>
        <taxon>Dikarya</taxon>
        <taxon>Ascomycota</taxon>
        <taxon>Pezizomycotina</taxon>
        <taxon>Sordariomycetes</taxon>
        <taxon>Sordariomycetidae</taxon>
        <taxon>Sordariales</taxon>
        <taxon>Chaetomiaceae</taxon>
        <taxon>Mycothermus</taxon>
    </lineage>
</organism>
<evidence type="ECO:0000313" key="1">
    <source>
        <dbReference type="EMBL" id="KAL1841458.1"/>
    </source>
</evidence>
<keyword evidence="2" id="KW-1185">Reference proteome</keyword>
<accession>A0ABR3VJA0</accession>
<evidence type="ECO:0000313" key="2">
    <source>
        <dbReference type="Proteomes" id="UP001583172"/>
    </source>
</evidence>
<dbReference type="EMBL" id="JAZGSY010000074">
    <property type="protein sequence ID" value="KAL1841458.1"/>
    <property type="molecule type" value="Genomic_DNA"/>
</dbReference>
<gene>
    <name evidence="1" type="ORF">VTJ49DRAFT_7013</name>
</gene>
<dbReference type="Proteomes" id="UP001583172">
    <property type="component" value="Unassembled WGS sequence"/>
</dbReference>
<protein>
    <submittedName>
        <fullName evidence="1">Uncharacterized protein</fullName>
    </submittedName>
</protein>
<sequence length="235" mass="26749">MPPKKIPQTVLKRYMPKYGFKWVEGIPRVMDAKRKDYRVICALQALNVRLRNREVQIELCGLFEAAVEFVKVKAASDSDPDVTLWEVLNEFHDHHRLGRRLTLGTLISLMRAIYAVRVRWQLDGKQRGMQEHPDRVPPLARLVDELDGAWRQFTKAKLDVYDWDRAEDFEWVESDSESDSDNRRSSSQASAAATAANITTIMASMADPTDPAYVALADGVVKMNLGQVGDRMDVD</sequence>
<proteinExistence type="predicted"/>
<comment type="caution">
    <text evidence="1">The sequence shown here is derived from an EMBL/GenBank/DDBJ whole genome shotgun (WGS) entry which is preliminary data.</text>
</comment>
<name>A0ABR3VJA0_HUMIN</name>